<dbReference type="PANTHER" id="PTHR12992:SF11">
    <property type="entry name" value="MITOCHONDRIAL COENZYME A DIPHOSPHATASE NUDT8"/>
    <property type="match status" value="1"/>
</dbReference>
<keyword evidence="5" id="KW-0460">Magnesium</keyword>
<evidence type="ECO:0000256" key="4">
    <source>
        <dbReference type="ARBA" id="ARBA00022801"/>
    </source>
</evidence>
<dbReference type="EMBL" id="JATAAI010000003">
    <property type="protein sequence ID" value="KAK1747060.1"/>
    <property type="molecule type" value="Genomic_DNA"/>
</dbReference>
<dbReference type="Gene3D" id="3.90.79.10">
    <property type="entry name" value="Nucleoside Triphosphate Pyrophosphohydrolase"/>
    <property type="match status" value="1"/>
</dbReference>
<dbReference type="PANTHER" id="PTHR12992">
    <property type="entry name" value="NUDIX HYDROLASE"/>
    <property type="match status" value="1"/>
</dbReference>
<evidence type="ECO:0000313" key="9">
    <source>
        <dbReference type="EMBL" id="KAK1747060.1"/>
    </source>
</evidence>
<proteinExistence type="predicted"/>
<dbReference type="PROSITE" id="PS51462">
    <property type="entry name" value="NUDIX"/>
    <property type="match status" value="1"/>
</dbReference>
<dbReference type="InterPro" id="IPR015797">
    <property type="entry name" value="NUDIX_hydrolase-like_dom_sf"/>
</dbReference>
<dbReference type="SUPFAM" id="SSF55811">
    <property type="entry name" value="Nudix"/>
    <property type="match status" value="1"/>
</dbReference>
<evidence type="ECO:0000259" key="8">
    <source>
        <dbReference type="PROSITE" id="PS51462"/>
    </source>
</evidence>
<dbReference type="InterPro" id="IPR000086">
    <property type="entry name" value="NUDIX_hydrolase_dom"/>
</dbReference>
<gene>
    <name evidence="9" type="ORF">QTG54_002404</name>
</gene>
<comment type="caution">
    <text evidence="9">The sequence shown here is derived from an EMBL/GenBank/DDBJ whole genome shotgun (WGS) entry which is preliminary data.</text>
</comment>
<evidence type="ECO:0000313" key="10">
    <source>
        <dbReference type="Proteomes" id="UP001224775"/>
    </source>
</evidence>
<dbReference type="GO" id="GO:0010945">
    <property type="term" value="F:coenzyme A diphosphatase activity"/>
    <property type="evidence" value="ECO:0007669"/>
    <property type="project" value="InterPro"/>
</dbReference>
<dbReference type="Pfam" id="PF00293">
    <property type="entry name" value="NUDIX"/>
    <property type="match status" value="1"/>
</dbReference>
<comment type="cofactor">
    <cofactor evidence="1">
        <name>Mn(2+)</name>
        <dbReference type="ChEBI" id="CHEBI:29035"/>
    </cofactor>
</comment>
<dbReference type="InterPro" id="IPR045121">
    <property type="entry name" value="CoAse"/>
</dbReference>
<organism evidence="9 10">
    <name type="scientific">Skeletonema marinoi</name>
    <dbReference type="NCBI Taxonomy" id="267567"/>
    <lineage>
        <taxon>Eukaryota</taxon>
        <taxon>Sar</taxon>
        <taxon>Stramenopiles</taxon>
        <taxon>Ochrophyta</taxon>
        <taxon>Bacillariophyta</taxon>
        <taxon>Coscinodiscophyceae</taxon>
        <taxon>Thalassiosirophycidae</taxon>
        <taxon>Thalassiosirales</taxon>
        <taxon>Skeletonemataceae</taxon>
        <taxon>Skeletonema</taxon>
        <taxon>Skeletonema marinoi-dohrnii complex</taxon>
    </lineage>
</organism>
<evidence type="ECO:0000256" key="1">
    <source>
        <dbReference type="ARBA" id="ARBA00001936"/>
    </source>
</evidence>
<reference evidence="9" key="1">
    <citation type="submission" date="2023-06" db="EMBL/GenBank/DDBJ databases">
        <title>Survivors Of The Sea: Transcriptome response of Skeletonema marinoi to long-term dormancy.</title>
        <authorList>
            <person name="Pinder M.I.M."/>
            <person name="Kourtchenko O."/>
            <person name="Robertson E.K."/>
            <person name="Larsson T."/>
            <person name="Maumus F."/>
            <person name="Osuna-Cruz C.M."/>
            <person name="Vancaester E."/>
            <person name="Stenow R."/>
            <person name="Vandepoele K."/>
            <person name="Ploug H."/>
            <person name="Bruchert V."/>
            <person name="Godhe A."/>
            <person name="Topel M."/>
        </authorList>
    </citation>
    <scope>NUCLEOTIDE SEQUENCE</scope>
    <source>
        <strain evidence="9">R05AC</strain>
    </source>
</reference>
<evidence type="ECO:0000256" key="2">
    <source>
        <dbReference type="ARBA" id="ARBA00001946"/>
    </source>
</evidence>
<dbReference type="AlphaFoldDB" id="A0AAD9DIN0"/>
<comment type="cofactor">
    <cofactor evidence="2">
        <name>Mg(2+)</name>
        <dbReference type="ChEBI" id="CHEBI:18420"/>
    </cofactor>
</comment>
<evidence type="ECO:0000256" key="5">
    <source>
        <dbReference type="ARBA" id="ARBA00022842"/>
    </source>
</evidence>
<keyword evidence="3" id="KW-0479">Metal-binding</keyword>
<feature type="region of interest" description="Disordered" evidence="7">
    <location>
        <begin position="46"/>
        <end position="100"/>
    </location>
</feature>
<evidence type="ECO:0000256" key="6">
    <source>
        <dbReference type="ARBA" id="ARBA00023211"/>
    </source>
</evidence>
<name>A0AAD9DIN0_9STRA</name>
<dbReference type="EC" id="3.6.1.-" evidence="9"/>
<keyword evidence="10" id="KW-1185">Reference proteome</keyword>
<keyword evidence="4 9" id="KW-0378">Hydrolase</keyword>
<accession>A0AAD9DIN0</accession>
<feature type="domain" description="Nudix hydrolase" evidence="8">
    <location>
        <begin position="233"/>
        <end position="373"/>
    </location>
</feature>
<keyword evidence="6" id="KW-0464">Manganese</keyword>
<dbReference type="GO" id="GO:0046872">
    <property type="term" value="F:metal ion binding"/>
    <property type="evidence" value="ECO:0007669"/>
    <property type="project" value="UniProtKB-KW"/>
</dbReference>
<protein>
    <submittedName>
        <fullName evidence="9">Coenzyme A diphosphatase</fullName>
        <ecNumber evidence="9">3.6.1.-</ecNumber>
    </submittedName>
</protein>
<evidence type="ECO:0000256" key="3">
    <source>
        <dbReference type="ARBA" id="ARBA00022723"/>
    </source>
</evidence>
<dbReference type="CDD" id="cd03426">
    <property type="entry name" value="NUDIX_CoAse_Nudt7"/>
    <property type="match status" value="1"/>
</dbReference>
<evidence type="ECO:0000256" key="7">
    <source>
        <dbReference type="SAM" id="MobiDB-lite"/>
    </source>
</evidence>
<sequence>MNKIRTAIAPCYRRFARSSAAVASNAPSSIKRDSKIIVARSFATRDNDDNNYDYGEPSSSSNSTADEKRGRRVWRAIQDTDDGEPSSSSNSTADAKRGRRVWRAIQDTDESLSRICEQQEREGGRMKQSQLGVLREDPHEDMRLLMENFTVSSLASAVRDREDTLQHCATLLSQNRIAELTKILNPYERQFILSRRRSKEKILDFRGGFNNQNIELLRKGLNRMPRTVSTAYSKRAGVVLPLCNVDGIPCILFEKRSRRLRAHPDEVCLPGGMVSEGDDKTIIQTCLREMDEEIGVGSESATVLGVLRCNWGEVHHLVGVAVTPVVCYLGDLDKFQLHPNPDECAECFTVPLELFLDRDRWVHKQHYAPFFTGGPHIIWGLTGYIIHRLVIDLMEQYKVLFDTR</sequence>
<dbReference type="Proteomes" id="UP001224775">
    <property type="component" value="Unassembled WGS sequence"/>
</dbReference>